<evidence type="ECO:0000313" key="1">
    <source>
        <dbReference type="EMBL" id="NVN10169.1"/>
    </source>
</evidence>
<proteinExistence type="predicted"/>
<protein>
    <submittedName>
        <fullName evidence="1">Uncharacterized protein</fullName>
    </submittedName>
</protein>
<evidence type="ECO:0000313" key="3">
    <source>
        <dbReference type="Proteomes" id="UP000534870"/>
    </source>
</evidence>
<gene>
    <name evidence="2" type="ORF">AAC691_14580</name>
    <name evidence="1" type="ORF">HUK84_03230</name>
</gene>
<dbReference type="EMBL" id="JABXXP010000021">
    <property type="protein sequence ID" value="NVN10169.1"/>
    <property type="molecule type" value="Genomic_DNA"/>
</dbReference>
<sequence>MRRIGQCLEENNIDEVIFWLRVRDRLDADARRMRGCDTARLLRLQLSAPH</sequence>
<keyword evidence="4" id="KW-1185">Reference proteome</keyword>
<reference evidence="2 4" key="2">
    <citation type="submission" date="2024-04" db="EMBL/GenBank/DDBJ databases">
        <title>Complete genome sequence of Nguyenibacter vanlangesis HBCM-1154, a strain capable of nitrogen fixation, IAA production, and phosphorus solubilization isolated from sugarcane soil.</title>
        <authorList>
            <person name="MY HANH P."/>
        </authorList>
    </citation>
    <scope>NUCLEOTIDE SEQUENCE [LARGE SCALE GENOMIC DNA]</scope>
    <source>
        <strain evidence="2 4">HBCM 1154</strain>
    </source>
</reference>
<evidence type="ECO:0000313" key="4">
    <source>
        <dbReference type="Proteomes" id="UP001449795"/>
    </source>
</evidence>
<evidence type="ECO:0000313" key="2">
    <source>
        <dbReference type="EMBL" id="XAE41513.1"/>
    </source>
</evidence>
<organism evidence="1 3">
    <name type="scientific">Nguyenibacter vanlangensis</name>
    <dbReference type="NCBI Taxonomy" id="1216886"/>
    <lineage>
        <taxon>Bacteria</taxon>
        <taxon>Pseudomonadati</taxon>
        <taxon>Pseudomonadota</taxon>
        <taxon>Alphaproteobacteria</taxon>
        <taxon>Acetobacterales</taxon>
        <taxon>Acetobacteraceae</taxon>
        <taxon>Nguyenibacter</taxon>
    </lineage>
</organism>
<accession>A0A7Y7ITN5</accession>
<reference evidence="1 3" key="1">
    <citation type="submission" date="2020-06" db="EMBL/GenBank/DDBJ databases">
        <title>Description of novel acetic acid bacteria.</title>
        <authorList>
            <person name="Sombolestani A."/>
        </authorList>
    </citation>
    <scope>NUCLEOTIDE SEQUENCE [LARGE SCALE GENOMIC DNA]</scope>
    <source>
        <strain evidence="1 3">LMG 31431</strain>
    </source>
</reference>
<name>A0A7Y7ITN5_9PROT</name>
<dbReference type="Proteomes" id="UP001449795">
    <property type="component" value="Chromosome"/>
</dbReference>
<dbReference type="Proteomes" id="UP000534870">
    <property type="component" value="Unassembled WGS sequence"/>
</dbReference>
<dbReference type="AlphaFoldDB" id="A0A7Y7ITN5"/>
<dbReference type="RefSeq" id="WP_176638953.1">
    <property type="nucleotide sequence ID" value="NZ_CP152276.1"/>
</dbReference>
<dbReference type="EMBL" id="CP152276">
    <property type="protein sequence ID" value="XAE41513.1"/>
    <property type="molecule type" value="Genomic_DNA"/>
</dbReference>